<dbReference type="InterPro" id="IPR047817">
    <property type="entry name" value="ABC2_TM_bact-type"/>
</dbReference>
<evidence type="ECO:0000256" key="6">
    <source>
        <dbReference type="ARBA" id="ARBA00022989"/>
    </source>
</evidence>
<name>A0A1F4U7K1_UNCSA</name>
<dbReference type="PANTHER" id="PTHR30294:SF29">
    <property type="entry name" value="MULTIDRUG ABC TRANSPORTER PERMEASE YBHS-RELATED"/>
    <property type="match status" value="1"/>
</dbReference>
<dbReference type="AlphaFoldDB" id="A0A1F4U7K1"/>
<reference evidence="10 11" key="1">
    <citation type="journal article" date="2016" name="Nat. Commun.">
        <title>Thousands of microbial genomes shed light on interconnected biogeochemical processes in an aquifer system.</title>
        <authorList>
            <person name="Anantharaman K."/>
            <person name="Brown C.T."/>
            <person name="Hug L.A."/>
            <person name="Sharon I."/>
            <person name="Castelle C.J."/>
            <person name="Probst A.J."/>
            <person name="Thomas B.C."/>
            <person name="Singh A."/>
            <person name="Wilkins M.J."/>
            <person name="Karaoz U."/>
            <person name="Brodie E.L."/>
            <person name="Williams K.H."/>
            <person name="Hubbard S.S."/>
            <person name="Banfield J.F."/>
        </authorList>
    </citation>
    <scope>NUCLEOTIDE SEQUENCE [LARGE SCALE GENOMIC DNA]</scope>
</reference>
<evidence type="ECO:0000256" key="1">
    <source>
        <dbReference type="ARBA" id="ARBA00004651"/>
    </source>
</evidence>
<dbReference type="PANTHER" id="PTHR30294">
    <property type="entry name" value="MEMBRANE COMPONENT OF ABC TRANSPORTER YHHJ-RELATED"/>
    <property type="match status" value="1"/>
</dbReference>
<dbReference type="EMBL" id="MEUJ01000002">
    <property type="protein sequence ID" value="OGC40857.1"/>
    <property type="molecule type" value="Genomic_DNA"/>
</dbReference>
<keyword evidence="4" id="KW-1003">Cell membrane</keyword>
<dbReference type="Pfam" id="PF12698">
    <property type="entry name" value="ABC2_membrane_3"/>
    <property type="match status" value="1"/>
</dbReference>
<dbReference type="GO" id="GO:0140359">
    <property type="term" value="F:ABC-type transporter activity"/>
    <property type="evidence" value="ECO:0007669"/>
    <property type="project" value="InterPro"/>
</dbReference>
<evidence type="ECO:0000256" key="5">
    <source>
        <dbReference type="ARBA" id="ARBA00022692"/>
    </source>
</evidence>
<comment type="similarity">
    <text evidence="2">Belongs to the ABC-2 integral membrane protein family.</text>
</comment>
<keyword evidence="6 8" id="KW-1133">Transmembrane helix</keyword>
<feature type="transmembrane region" description="Helical" evidence="8">
    <location>
        <begin position="188"/>
        <end position="211"/>
    </location>
</feature>
<feature type="domain" description="ABC transmembrane type-2" evidence="9">
    <location>
        <begin position="151"/>
        <end position="381"/>
    </location>
</feature>
<comment type="caution">
    <text evidence="10">The sequence shown here is derived from an EMBL/GenBank/DDBJ whole genome shotgun (WGS) entry which is preliminary data.</text>
</comment>
<feature type="transmembrane region" description="Helical" evidence="8">
    <location>
        <begin position="307"/>
        <end position="327"/>
    </location>
</feature>
<keyword evidence="5 8" id="KW-0812">Transmembrane</keyword>
<dbReference type="Proteomes" id="UP000179242">
    <property type="component" value="Unassembled WGS sequence"/>
</dbReference>
<evidence type="ECO:0000256" key="7">
    <source>
        <dbReference type="ARBA" id="ARBA00023136"/>
    </source>
</evidence>
<evidence type="ECO:0000256" key="8">
    <source>
        <dbReference type="SAM" id="Phobius"/>
    </source>
</evidence>
<feature type="transmembrane region" description="Helical" evidence="8">
    <location>
        <begin position="265"/>
        <end position="287"/>
    </location>
</feature>
<dbReference type="GO" id="GO:0005886">
    <property type="term" value="C:plasma membrane"/>
    <property type="evidence" value="ECO:0007669"/>
    <property type="project" value="UniProtKB-SubCell"/>
</dbReference>
<dbReference type="Gene3D" id="3.40.1710.10">
    <property type="entry name" value="abc type-2 transporter like domain"/>
    <property type="match status" value="1"/>
</dbReference>
<organism evidence="10 11">
    <name type="scientific">candidate division WOR-1 bacterium RIFOXYC2_FULL_46_14</name>
    <dbReference type="NCBI Taxonomy" id="1802587"/>
    <lineage>
        <taxon>Bacteria</taxon>
        <taxon>Bacillati</taxon>
        <taxon>Saganbacteria</taxon>
    </lineage>
</organism>
<keyword evidence="3" id="KW-0813">Transport</keyword>
<feature type="transmembrane region" description="Helical" evidence="8">
    <location>
        <begin position="347"/>
        <end position="373"/>
    </location>
</feature>
<dbReference type="InterPro" id="IPR013525">
    <property type="entry name" value="ABC2_TM"/>
</dbReference>
<evidence type="ECO:0000259" key="9">
    <source>
        <dbReference type="PROSITE" id="PS51012"/>
    </source>
</evidence>
<comment type="subcellular location">
    <subcellularLocation>
        <location evidence="1">Cell membrane</location>
        <topology evidence="1">Multi-pass membrane protein</topology>
    </subcellularLocation>
</comment>
<feature type="transmembrane region" description="Helical" evidence="8">
    <location>
        <begin position="237"/>
        <end position="259"/>
    </location>
</feature>
<evidence type="ECO:0000313" key="10">
    <source>
        <dbReference type="EMBL" id="OGC40857.1"/>
    </source>
</evidence>
<sequence>MKSSNINPRRLFAVMKKEFISLFRDPMSLTIMIAMPILMLVLYGYAASLDVDHVPISILDRDKTTESRNFINRFINNKYFDLVSSLNSDREIQETLDSGKAKVVLNIPHKFGQAIRGGKTATVQALIDGSDSTWAQSASGYIQSIGTQFNSDLIQNKADQLGVVNPPPFPINLIPRIWYNQDLRSMNFFVPGLIAVVLMQVSSLLTSLTIISEKEQGTIESIIVSPIRKYELMLGKILPYVIIIFCDMFLITGCAYLLFNVPVKGSYLLLLFCSFIFLTGTMALGLFISTTATSSQAAMQMTSITTLLPAILLSGFTFPISNMPWALQMVSLFVPARYFIDILRALYLKGVGLMCFWQDFAMMTLLSLFFIVISIRKFQKRLD</sequence>
<dbReference type="InterPro" id="IPR051449">
    <property type="entry name" value="ABC-2_transporter_component"/>
</dbReference>
<keyword evidence="7 8" id="KW-0472">Membrane</keyword>
<evidence type="ECO:0000256" key="4">
    <source>
        <dbReference type="ARBA" id="ARBA00022475"/>
    </source>
</evidence>
<proteinExistence type="inferred from homology"/>
<feature type="transmembrane region" description="Helical" evidence="8">
    <location>
        <begin position="26"/>
        <end position="46"/>
    </location>
</feature>
<evidence type="ECO:0000313" key="11">
    <source>
        <dbReference type="Proteomes" id="UP000179242"/>
    </source>
</evidence>
<evidence type="ECO:0000256" key="3">
    <source>
        <dbReference type="ARBA" id="ARBA00022448"/>
    </source>
</evidence>
<dbReference type="PROSITE" id="PS51012">
    <property type="entry name" value="ABC_TM2"/>
    <property type="match status" value="1"/>
</dbReference>
<evidence type="ECO:0000256" key="2">
    <source>
        <dbReference type="ARBA" id="ARBA00007783"/>
    </source>
</evidence>
<gene>
    <name evidence="10" type="ORF">A2438_01005</name>
</gene>
<accession>A0A1F4U7K1</accession>
<protein>
    <recommendedName>
        <fullName evidence="9">ABC transmembrane type-2 domain-containing protein</fullName>
    </recommendedName>
</protein>